<comment type="subunit">
    <text evidence="4">Interacts with the cytoplasmic NapA precursor.</text>
</comment>
<dbReference type="EMBL" id="LT962688">
    <property type="protein sequence ID" value="SOR32474.1"/>
    <property type="molecule type" value="Genomic_DNA"/>
</dbReference>
<sequence length="102" mass="10869">MAREQACWSRRDLLGGRPTSSLGPGDEHHISGLVVHARPERLAAVLASLGAIPGLEVHGDSPVGKIVATLETLTQDDVVRRLGEIGELPGVLSTALVYHRFD</sequence>
<dbReference type="PANTHER" id="PTHR38603">
    <property type="entry name" value="CHAPERONE NAPD"/>
    <property type="match status" value="1"/>
</dbReference>
<evidence type="ECO:0000313" key="5">
    <source>
        <dbReference type="EMBL" id="SOR32474.1"/>
    </source>
</evidence>
<dbReference type="PANTHER" id="PTHR38603:SF1">
    <property type="entry name" value="CHAPERONE NAPD"/>
    <property type="match status" value="1"/>
</dbReference>
<reference evidence="6" key="1">
    <citation type="submission" date="2017-10" db="EMBL/GenBank/DDBJ databases">
        <authorList>
            <person name="Regsiter A."/>
            <person name="William W."/>
        </authorList>
    </citation>
    <scope>NUCLEOTIDE SEQUENCE [LARGE SCALE GENOMIC DNA]</scope>
</reference>
<comment type="similarity">
    <text evidence="4">Belongs to the NapD family.</text>
</comment>
<name>A0A2N9AYS6_METEX</name>
<keyword evidence="3 4" id="KW-0143">Chaperone</keyword>
<protein>
    <recommendedName>
        <fullName evidence="4">Chaperone NapD</fullName>
    </recommendedName>
    <alternativeName>
        <fullName evidence="4">NapA signal peptide-binding chaperone NapD</fullName>
    </alternativeName>
</protein>
<evidence type="ECO:0000313" key="6">
    <source>
        <dbReference type="Proteomes" id="UP000233769"/>
    </source>
</evidence>
<evidence type="ECO:0000256" key="2">
    <source>
        <dbReference type="ARBA" id="ARBA00022490"/>
    </source>
</evidence>
<dbReference type="InterPro" id="IPR005623">
    <property type="entry name" value="Chaperone_NapD_NO3_reduct"/>
</dbReference>
<dbReference type="Proteomes" id="UP000233769">
    <property type="component" value="Chromosome tk0001"/>
</dbReference>
<dbReference type="HAMAP" id="MF_02200">
    <property type="entry name" value="NapD"/>
    <property type="match status" value="1"/>
</dbReference>
<comment type="function">
    <text evidence="4">Chaperone for NapA, the catalytic subunit of the periplasmic nitrate reductase. It binds directly and specifically to the twin-arginine signal peptide of NapA, preventing premature interaction with the Tat translocase and premature export.</text>
</comment>
<evidence type="ECO:0000256" key="3">
    <source>
        <dbReference type="ARBA" id="ARBA00023186"/>
    </source>
</evidence>
<dbReference type="AlphaFoldDB" id="A0A2N9AYS6"/>
<dbReference type="GO" id="GO:0051224">
    <property type="term" value="P:negative regulation of protein transport"/>
    <property type="evidence" value="ECO:0007669"/>
    <property type="project" value="UniProtKB-UniRule"/>
</dbReference>
<evidence type="ECO:0000256" key="1">
    <source>
        <dbReference type="ARBA" id="ARBA00004496"/>
    </source>
</evidence>
<gene>
    <name evidence="4" type="primary">napD</name>
    <name evidence="5" type="ORF">TK0001_5915</name>
</gene>
<dbReference type="GO" id="GO:0005048">
    <property type="term" value="F:signal sequence binding"/>
    <property type="evidence" value="ECO:0007669"/>
    <property type="project" value="UniProtKB-UniRule"/>
</dbReference>
<evidence type="ECO:0000256" key="4">
    <source>
        <dbReference type="HAMAP-Rule" id="MF_02200"/>
    </source>
</evidence>
<organism evidence="5 6">
    <name type="scientific">Methylorubrum extorquens</name>
    <name type="common">Methylobacterium dichloromethanicum</name>
    <name type="synonym">Methylobacterium extorquens</name>
    <dbReference type="NCBI Taxonomy" id="408"/>
    <lineage>
        <taxon>Bacteria</taxon>
        <taxon>Pseudomonadati</taxon>
        <taxon>Pseudomonadota</taxon>
        <taxon>Alphaproteobacteria</taxon>
        <taxon>Hyphomicrobiales</taxon>
        <taxon>Methylobacteriaceae</taxon>
        <taxon>Methylorubrum</taxon>
    </lineage>
</organism>
<dbReference type="GO" id="GO:0005737">
    <property type="term" value="C:cytoplasm"/>
    <property type="evidence" value="ECO:0007669"/>
    <property type="project" value="UniProtKB-SubCell"/>
</dbReference>
<keyword evidence="2 4" id="KW-0963">Cytoplasm</keyword>
<comment type="subcellular location">
    <subcellularLocation>
        <location evidence="1 4">Cytoplasm</location>
    </subcellularLocation>
</comment>
<accession>A0A2N9AYS6</accession>
<proteinExistence type="inferred from homology"/>
<dbReference type="Gene3D" id="3.30.70.920">
    <property type="match status" value="1"/>
</dbReference>
<dbReference type="Pfam" id="PF03927">
    <property type="entry name" value="NapD"/>
    <property type="match status" value="1"/>
</dbReference>